<accession>A0A7C9ISP5</accession>
<proteinExistence type="predicted"/>
<reference evidence="1 2" key="1">
    <citation type="submission" date="2020-01" db="EMBL/GenBank/DDBJ databases">
        <title>Genome sequence of Desulfovibrio aerotolerans DSM 16695(T).</title>
        <authorList>
            <person name="Karnachuk O."/>
            <person name="Avakyan M."/>
            <person name="Mardanov A."/>
            <person name="Kadnikov V."/>
            <person name="Ravin N."/>
        </authorList>
    </citation>
    <scope>NUCLEOTIDE SEQUENCE [LARGE SCALE GENOMIC DNA]</scope>
    <source>
        <strain evidence="1 2">DSM 16695</strain>
    </source>
</reference>
<evidence type="ECO:0000313" key="2">
    <source>
        <dbReference type="Proteomes" id="UP000482487"/>
    </source>
</evidence>
<dbReference type="AlphaFoldDB" id="A0A7C9ISP5"/>
<organism evidence="1 2">
    <name type="scientific">Solidesulfovibrio aerotolerans</name>
    <dbReference type="NCBI Taxonomy" id="295255"/>
    <lineage>
        <taxon>Bacteria</taxon>
        <taxon>Pseudomonadati</taxon>
        <taxon>Thermodesulfobacteriota</taxon>
        <taxon>Desulfovibrionia</taxon>
        <taxon>Desulfovibrionales</taxon>
        <taxon>Desulfovibrionaceae</taxon>
        <taxon>Solidesulfovibrio</taxon>
    </lineage>
</organism>
<dbReference type="Proteomes" id="UP000482487">
    <property type="component" value="Unassembled WGS sequence"/>
</dbReference>
<dbReference type="RefSeq" id="WP_160960759.1">
    <property type="nucleotide sequence ID" value="NZ_WVUD01000015.1"/>
</dbReference>
<name>A0A7C9ISP5_9BACT</name>
<dbReference type="EMBL" id="WVUD01000015">
    <property type="protein sequence ID" value="MYL83467.1"/>
    <property type="molecule type" value="Genomic_DNA"/>
</dbReference>
<evidence type="ECO:0000313" key="1">
    <source>
        <dbReference type="EMBL" id="MYL83467.1"/>
    </source>
</evidence>
<protein>
    <submittedName>
        <fullName evidence="1">Uncharacterized protein</fullName>
    </submittedName>
</protein>
<sequence length="68" mass="7948">MQQLTSVKVEYEGKTPALCLLPPYFIQPLHHFYATLRRENFGIDKDNSRRYLGKKVTAVSLAHFFQSF</sequence>
<comment type="caution">
    <text evidence="1">The sequence shown here is derived from an EMBL/GenBank/DDBJ whole genome shotgun (WGS) entry which is preliminary data.</text>
</comment>
<gene>
    <name evidence="1" type="ORF">GTA51_10050</name>
</gene>
<keyword evidence="2" id="KW-1185">Reference proteome</keyword>